<dbReference type="eggNOG" id="ENOG502SQFD">
    <property type="taxonomic scope" value="Eukaryota"/>
</dbReference>
<reference evidence="1" key="3">
    <citation type="submission" date="2010-09" db="EMBL/GenBank/DDBJ databases">
        <title>Annotation of Gaeumannomyces graminis var. tritici R3-111a-1.</title>
        <authorList>
            <consortium name="The Broad Institute Genome Sequencing Platform"/>
            <person name="Ma L.-J."/>
            <person name="Dead R."/>
            <person name="Young S.K."/>
            <person name="Zeng Q."/>
            <person name="Gargeya S."/>
            <person name="Fitzgerald M."/>
            <person name="Haas B."/>
            <person name="Abouelleil A."/>
            <person name="Alvarado L."/>
            <person name="Arachchi H.M."/>
            <person name="Berlin A."/>
            <person name="Brown A."/>
            <person name="Chapman S.B."/>
            <person name="Chen Z."/>
            <person name="Dunbar C."/>
            <person name="Freedman E."/>
            <person name="Gearin G."/>
            <person name="Gellesch M."/>
            <person name="Goldberg J."/>
            <person name="Griggs A."/>
            <person name="Gujja S."/>
            <person name="Heiman D."/>
            <person name="Howarth C."/>
            <person name="Larson L."/>
            <person name="Lui A."/>
            <person name="MacDonald P.J.P."/>
            <person name="Mehta T."/>
            <person name="Montmayeur A."/>
            <person name="Murphy C."/>
            <person name="Neiman D."/>
            <person name="Pearson M."/>
            <person name="Priest M."/>
            <person name="Roberts A."/>
            <person name="Saif S."/>
            <person name="Shea T."/>
            <person name="Shenoy N."/>
            <person name="Sisk P."/>
            <person name="Stolte C."/>
            <person name="Sykes S."/>
            <person name="Yandava C."/>
            <person name="Wortman J."/>
            <person name="Nusbaum C."/>
            <person name="Birren B."/>
        </authorList>
    </citation>
    <scope>NUCLEOTIDE SEQUENCE</scope>
    <source>
        <strain evidence="1">R3-111a-1</strain>
    </source>
</reference>
<dbReference type="AlphaFoldDB" id="J3P1S6"/>
<accession>J3P1S6</accession>
<dbReference type="OrthoDB" id="2883672at2759"/>
<dbReference type="Proteomes" id="UP000006039">
    <property type="component" value="Unassembled WGS sequence"/>
</dbReference>
<dbReference type="VEuPathDB" id="FungiDB:GGTG_07474"/>
<reference evidence="2" key="4">
    <citation type="journal article" date="2015" name="G3 (Bethesda)">
        <title>Genome sequences of three phytopathogenic species of the Magnaporthaceae family of fungi.</title>
        <authorList>
            <person name="Okagaki L.H."/>
            <person name="Nunes C.C."/>
            <person name="Sailsbery J."/>
            <person name="Clay B."/>
            <person name="Brown D."/>
            <person name="John T."/>
            <person name="Oh Y."/>
            <person name="Young N."/>
            <person name="Fitzgerald M."/>
            <person name="Haas B.J."/>
            <person name="Zeng Q."/>
            <person name="Young S."/>
            <person name="Adiconis X."/>
            <person name="Fan L."/>
            <person name="Levin J.Z."/>
            <person name="Mitchell T.K."/>
            <person name="Okubara P.A."/>
            <person name="Farman M.L."/>
            <person name="Kohn L.M."/>
            <person name="Birren B."/>
            <person name="Ma L.-J."/>
            <person name="Dean R.A."/>
        </authorList>
    </citation>
    <scope>NUCLEOTIDE SEQUENCE</scope>
    <source>
        <strain evidence="2">R3-111a-1</strain>
    </source>
</reference>
<dbReference type="GeneID" id="20347932"/>
<evidence type="ECO:0000313" key="1">
    <source>
        <dbReference type="EMBL" id="EJT73618.1"/>
    </source>
</evidence>
<dbReference type="RefSeq" id="XP_009223562.1">
    <property type="nucleotide sequence ID" value="XM_009225298.1"/>
</dbReference>
<dbReference type="HOGENOM" id="CLU_060580_0_0_1"/>
<protein>
    <submittedName>
        <fullName evidence="1 2">Uncharacterized protein</fullName>
    </submittedName>
</protein>
<sequence>MAPSLATAYRDSMRRHRFGYALHEPALFTRLRPGMLGYLDDEYQRWHPILDLVDEAAVSAAGYGPLLPGGGQLRPSEPDARRMGPLKSERVAETTVELGTEVSGLATAGLPVGVGGAVRYSSSGGFGAVLLCGGDVVSEGFDFRDPFRAWIQRHAKALFAAYPDAKKHGLCAATWTYSSVDVGIATWEDSKGSAVVGFKAGVAGVAKVEPKVSWTRGASTGGWAVWKDQKRVVFFSGVRIKPGLFGSTREQPEKDWRGADDGFFVEDEEGGSYRVGVEEFGDDWGLICNDGVEEEEPATGDDQEKA</sequence>
<reference evidence="2" key="5">
    <citation type="submission" date="2018-04" db="UniProtKB">
        <authorList>
            <consortium name="EnsemblFungi"/>
        </authorList>
    </citation>
    <scope>IDENTIFICATION</scope>
    <source>
        <strain evidence="2">R3-111a-1</strain>
    </source>
</reference>
<dbReference type="EnsemblFungi" id="EJT73618">
    <property type="protein sequence ID" value="EJT73618"/>
    <property type="gene ID" value="GGTG_07474"/>
</dbReference>
<evidence type="ECO:0000313" key="2">
    <source>
        <dbReference type="EnsemblFungi" id="EJT73618"/>
    </source>
</evidence>
<organism evidence="1">
    <name type="scientific">Gaeumannomyces tritici (strain R3-111a-1)</name>
    <name type="common">Wheat and barley take-all root rot fungus</name>
    <name type="synonym">Gaeumannomyces graminis var. tritici</name>
    <dbReference type="NCBI Taxonomy" id="644352"/>
    <lineage>
        <taxon>Eukaryota</taxon>
        <taxon>Fungi</taxon>
        <taxon>Dikarya</taxon>
        <taxon>Ascomycota</taxon>
        <taxon>Pezizomycotina</taxon>
        <taxon>Sordariomycetes</taxon>
        <taxon>Sordariomycetidae</taxon>
        <taxon>Magnaporthales</taxon>
        <taxon>Magnaporthaceae</taxon>
        <taxon>Gaeumannomyces</taxon>
    </lineage>
</organism>
<gene>
    <name evidence="2" type="primary">20347932</name>
    <name evidence="1" type="ORF">GGTG_07474</name>
</gene>
<dbReference type="EMBL" id="GL385398">
    <property type="protein sequence ID" value="EJT73618.1"/>
    <property type="molecule type" value="Genomic_DNA"/>
</dbReference>
<reference evidence="3" key="1">
    <citation type="submission" date="2010-07" db="EMBL/GenBank/DDBJ databases">
        <title>The genome sequence of Gaeumannomyces graminis var. tritici strain R3-111a-1.</title>
        <authorList>
            <consortium name="The Broad Institute Genome Sequencing Platform"/>
            <person name="Ma L.-J."/>
            <person name="Dead R."/>
            <person name="Young S."/>
            <person name="Zeng Q."/>
            <person name="Koehrsen M."/>
            <person name="Alvarado L."/>
            <person name="Berlin A."/>
            <person name="Chapman S.B."/>
            <person name="Chen Z."/>
            <person name="Freedman E."/>
            <person name="Gellesch M."/>
            <person name="Goldberg J."/>
            <person name="Griggs A."/>
            <person name="Gujja S."/>
            <person name="Heilman E.R."/>
            <person name="Heiman D."/>
            <person name="Hepburn T."/>
            <person name="Howarth C."/>
            <person name="Jen D."/>
            <person name="Larson L."/>
            <person name="Mehta T."/>
            <person name="Neiman D."/>
            <person name="Pearson M."/>
            <person name="Roberts A."/>
            <person name="Saif S."/>
            <person name="Shea T."/>
            <person name="Shenoy N."/>
            <person name="Sisk P."/>
            <person name="Stolte C."/>
            <person name="Sykes S."/>
            <person name="Walk T."/>
            <person name="White J."/>
            <person name="Yandava C."/>
            <person name="Haas B."/>
            <person name="Nusbaum C."/>
            <person name="Birren B."/>
        </authorList>
    </citation>
    <scope>NUCLEOTIDE SEQUENCE [LARGE SCALE GENOMIC DNA]</scope>
    <source>
        <strain evidence="3">R3-111a-1</strain>
    </source>
</reference>
<evidence type="ECO:0000313" key="3">
    <source>
        <dbReference type="Proteomes" id="UP000006039"/>
    </source>
</evidence>
<name>J3P1S6_GAET3</name>
<proteinExistence type="predicted"/>
<reference evidence="1" key="2">
    <citation type="submission" date="2010-07" db="EMBL/GenBank/DDBJ databases">
        <authorList>
            <consortium name="The Broad Institute Genome Sequencing Platform"/>
            <consortium name="Broad Institute Genome Sequencing Center for Infectious Disease"/>
            <person name="Ma L.-J."/>
            <person name="Dead R."/>
            <person name="Young S."/>
            <person name="Zeng Q."/>
            <person name="Koehrsen M."/>
            <person name="Alvarado L."/>
            <person name="Berlin A."/>
            <person name="Chapman S.B."/>
            <person name="Chen Z."/>
            <person name="Freedman E."/>
            <person name="Gellesch M."/>
            <person name="Goldberg J."/>
            <person name="Griggs A."/>
            <person name="Gujja S."/>
            <person name="Heilman E.R."/>
            <person name="Heiman D."/>
            <person name="Hepburn T."/>
            <person name="Howarth C."/>
            <person name="Jen D."/>
            <person name="Larson L."/>
            <person name="Mehta T."/>
            <person name="Neiman D."/>
            <person name="Pearson M."/>
            <person name="Roberts A."/>
            <person name="Saif S."/>
            <person name="Shea T."/>
            <person name="Shenoy N."/>
            <person name="Sisk P."/>
            <person name="Stolte C."/>
            <person name="Sykes S."/>
            <person name="Walk T."/>
            <person name="White J."/>
            <person name="Yandava C."/>
            <person name="Haas B."/>
            <person name="Nusbaum C."/>
            <person name="Birren B."/>
        </authorList>
    </citation>
    <scope>NUCLEOTIDE SEQUENCE</scope>
    <source>
        <strain evidence="1">R3-111a-1</strain>
    </source>
</reference>
<keyword evidence="3" id="KW-1185">Reference proteome</keyword>